<accession>A0A0M3ARU3</accession>
<dbReference type="PATRIC" id="fig|56193.3.peg.1778"/>
<dbReference type="EMBL" id="LBIC01000003">
    <property type="protein sequence ID" value="KKW92937.1"/>
    <property type="molecule type" value="Genomic_DNA"/>
</dbReference>
<keyword evidence="2" id="KW-1185">Reference proteome</keyword>
<dbReference type="RefSeq" id="WP_046763145.1">
    <property type="nucleotide sequence ID" value="NZ_LBIC01000003.1"/>
</dbReference>
<evidence type="ECO:0000313" key="2">
    <source>
        <dbReference type="Proteomes" id="UP000033874"/>
    </source>
</evidence>
<sequence length="64" mass="7207">MMTRDQELWGMASMVLRQHGDRAPVVVAERIGQLASEGKAEGVALWKEVARRLEQLTGQDFPQQ</sequence>
<dbReference type="Proteomes" id="UP000033874">
    <property type="component" value="Unassembled WGS sequence"/>
</dbReference>
<name>A0A0M3ARU3_9SPHN</name>
<dbReference type="AlphaFoldDB" id="A0A0M3ARU3"/>
<reference evidence="1 2" key="1">
    <citation type="submission" date="2015-04" db="EMBL/GenBank/DDBJ databases">
        <title>Genome sequence of aromatic hydrocarbons-degrading Sphingobium chungbukense DJ77.</title>
        <authorList>
            <person name="Kim Y.-C."/>
            <person name="Chae J.-C."/>
        </authorList>
    </citation>
    <scope>NUCLEOTIDE SEQUENCE [LARGE SCALE GENOMIC DNA]</scope>
    <source>
        <strain evidence="1 2">DJ77</strain>
    </source>
</reference>
<proteinExistence type="predicted"/>
<comment type="caution">
    <text evidence="1">The sequence shown here is derived from an EMBL/GenBank/DDBJ whole genome shotgun (WGS) entry which is preliminary data.</text>
</comment>
<dbReference type="InterPro" id="IPR054234">
    <property type="entry name" value="DUF6961"/>
</dbReference>
<protein>
    <submittedName>
        <fullName evidence="1">Uncharacterized protein</fullName>
    </submittedName>
</protein>
<evidence type="ECO:0000313" key="1">
    <source>
        <dbReference type="EMBL" id="KKW92937.1"/>
    </source>
</evidence>
<organism evidence="1 2">
    <name type="scientific">Sphingobium chungbukense</name>
    <dbReference type="NCBI Taxonomy" id="56193"/>
    <lineage>
        <taxon>Bacteria</taxon>
        <taxon>Pseudomonadati</taxon>
        <taxon>Pseudomonadota</taxon>
        <taxon>Alphaproteobacteria</taxon>
        <taxon>Sphingomonadales</taxon>
        <taxon>Sphingomonadaceae</taxon>
        <taxon>Sphingobium</taxon>
    </lineage>
</organism>
<gene>
    <name evidence="1" type="ORF">YP76_08610</name>
</gene>
<dbReference type="Pfam" id="PF22284">
    <property type="entry name" value="DUF6961"/>
    <property type="match status" value="1"/>
</dbReference>